<dbReference type="PANTHER" id="PTHR14430:SF4">
    <property type="entry name" value="GDP_GTP EXCHANGE FACTOR SEC2 N-TERMINAL DOMAIN-CONTAINING PROTEIN"/>
    <property type="match status" value="1"/>
</dbReference>
<name>A0ABR4B4H7_9LECA</name>
<evidence type="ECO:0000256" key="2">
    <source>
        <dbReference type="SAM" id="MobiDB-lite"/>
    </source>
</evidence>
<feature type="region of interest" description="Disordered" evidence="2">
    <location>
        <begin position="96"/>
        <end position="174"/>
    </location>
</feature>
<sequence>MSPVTSSSTSSTTTTLQPPIRPAAERFITAPTVPVTQNQICHSCGADLSHSDLASALEDARKRITELETQVRILTGKATAAVDKLADYEDQLHQLKTSHSNSKPPLLPNPSPNPTPHVPLPSLHLHYPPQPVQNPSQPASPTSYPTPRRPFSHSQPDLTHPTSPPPNTITDPSALLAQERTLRLAAKSRAASLSSEIEDLSAQLFSEANEMVCRREKSEG</sequence>
<evidence type="ECO:0000313" key="5">
    <source>
        <dbReference type="Proteomes" id="UP001590951"/>
    </source>
</evidence>
<reference evidence="4 5" key="1">
    <citation type="submission" date="2024-09" db="EMBL/GenBank/DDBJ databases">
        <title>Rethinking Asexuality: The Enigmatic Case of Functional Sexual Genes in Lepraria (Stereocaulaceae).</title>
        <authorList>
            <person name="Doellman M."/>
            <person name="Sun Y."/>
            <person name="Barcenas-Pena A."/>
            <person name="Lumbsch H.T."/>
            <person name="Grewe F."/>
        </authorList>
    </citation>
    <scope>NUCLEOTIDE SEQUENCE [LARGE SCALE GENOMIC DNA]</scope>
    <source>
        <strain evidence="4 5">Grewe 0041</strain>
    </source>
</reference>
<dbReference type="EMBL" id="JBHFEH010000027">
    <property type="protein sequence ID" value="KAL2052500.1"/>
    <property type="molecule type" value="Genomic_DNA"/>
</dbReference>
<evidence type="ECO:0000256" key="1">
    <source>
        <dbReference type="ARBA" id="ARBA00023054"/>
    </source>
</evidence>
<feature type="compositionally biased region" description="Polar residues" evidence="2">
    <location>
        <begin position="152"/>
        <end position="161"/>
    </location>
</feature>
<dbReference type="PANTHER" id="PTHR14430">
    <property type="entry name" value="RABIN3-RELATED"/>
    <property type="match status" value="1"/>
</dbReference>
<dbReference type="Proteomes" id="UP001590951">
    <property type="component" value="Unassembled WGS sequence"/>
</dbReference>
<feature type="compositionally biased region" description="Polar residues" evidence="2">
    <location>
        <begin position="133"/>
        <end position="145"/>
    </location>
</feature>
<feature type="region of interest" description="Disordered" evidence="2">
    <location>
        <begin position="1"/>
        <end position="22"/>
    </location>
</feature>
<feature type="domain" description="GDP/GTP exchange factor Sec2 N-terminal" evidence="3">
    <location>
        <begin position="174"/>
        <end position="216"/>
    </location>
</feature>
<comment type="caution">
    <text evidence="4">The sequence shown here is derived from an EMBL/GenBank/DDBJ whole genome shotgun (WGS) entry which is preliminary data.</text>
</comment>
<evidence type="ECO:0000259" key="3">
    <source>
        <dbReference type="Pfam" id="PF06428"/>
    </source>
</evidence>
<dbReference type="Pfam" id="PF06428">
    <property type="entry name" value="Sec2p"/>
    <property type="match status" value="1"/>
</dbReference>
<proteinExistence type="predicted"/>
<feature type="compositionally biased region" description="Pro residues" evidence="2">
    <location>
        <begin position="105"/>
        <end position="119"/>
    </location>
</feature>
<dbReference type="SUPFAM" id="SSF144284">
    <property type="entry name" value="Sec2 N-terminal region"/>
    <property type="match status" value="1"/>
</dbReference>
<accession>A0ABR4B4H7</accession>
<dbReference type="InterPro" id="IPR040351">
    <property type="entry name" value="RAB3IL/RAB3IP/Sec2"/>
</dbReference>
<dbReference type="Gene3D" id="1.20.5.4880">
    <property type="match status" value="1"/>
</dbReference>
<evidence type="ECO:0000313" key="4">
    <source>
        <dbReference type="EMBL" id="KAL2052500.1"/>
    </source>
</evidence>
<dbReference type="InterPro" id="IPR009449">
    <property type="entry name" value="Sec2_N"/>
</dbReference>
<gene>
    <name evidence="4" type="ORF">ABVK25_007372</name>
</gene>
<protein>
    <recommendedName>
        <fullName evidence="3">GDP/GTP exchange factor Sec2 N-terminal domain-containing protein</fullName>
    </recommendedName>
</protein>
<organism evidence="4 5">
    <name type="scientific">Lepraria finkii</name>
    <dbReference type="NCBI Taxonomy" id="1340010"/>
    <lineage>
        <taxon>Eukaryota</taxon>
        <taxon>Fungi</taxon>
        <taxon>Dikarya</taxon>
        <taxon>Ascomycota</taxon>
        <taxon>Pezizomycotina</taxon>
        <taxon>Lecanoromycetes</taxon>
        <taxon>OSLEUM clade</taxon>
        <taxon>Lecanoromycetidae</taxon>
        <taxon>Lecanorales</taxon>
        <taxon>Lecanorineae</taxon>
        <taxon>Stereocaulaceae</taxon>
        <taxon>Lepraria</taxon>
    </lineage>
</organism>
<keyword evidence="5" id="KW-1185">Reference proteome</keyword>
<feature type="compositionally biased region" description="Low complexity" evidence="2">
    <location>
        <begin position="1"/>
        <end position="15"/>
    </location>
</feature>
<keyword evidence="1" id="KW-0175">Coiled coil</keyword>